<reference evidence="1 2" key="1">
    <citation type="journal article" date="2023" name="G3 (Bethesda)">
        <title>A chromosome-length genome assembly and annotation of blackberry (Rubus argutus, cv. 'Hillquist').</title>
        <authorList>
            <person name="Bruna T."/>
            <person name="Aryal R."/>
            <person name="Dudchenko O."/>
            <person name="Sargent D.J."/>
            <person name="Mead D."/>
            <person name="Buti M."/>
            <person name="Cavallini A."/>
            <person name="Hytonen T."/>
            <person name="Andres J."/>
            <person name="Pham M."/>
            <person name="Weisz D."/>
            <person name="Mascagni F."/>
            <person name="Usai G."/>
            <person name="Natali L."/>
            <person name="Bassil N."/>
            <person name="Fernandez G.E."/>
            <person name="Lomsadze A."/>
            <person name="Armour M."/>
            <person name="Olukolu B."/>
            <person name="Poorten T."/>
            <person name="Britton C."/>
            <person name="Davik J."/>
            <person name="Ashrafi H."/>
            <person name="Aiden E.L."/>
            <person name="Borodovsky M."/>
            <person name="Worthington M."/>
        </authorList>
    </citation>
    <scope>NUCLEOTIDE SEQUENCE [LARGE SCALE GENOMIC DNA]</scope>
    <source>
        <strain evidence="1">PI 553951</strain>
    </source>
</reference>
<protein>
    <submittedName>
        <fullName evidence="1">Uncharacterized protein</fullName>
    </submittedName>
</protein>
<accession>A0AAW1Y4P6</accession>
<sequence length="102" mass="11124">MFPVPAFYVLHRGYNSGTAAKLTFSVGASCFEELFSGGLYTTQALCDDHEIAGCAICIPKQQTAQVLLFLNPSRGNAGYRYNFTYANLQVVGSCFCYGRKDG</sequence>
<keyword evidence="2" id="KW-1185">Reference proteome</keyword>
<evidence type="ECO:0000313" key="2">
    <source>
        <dbReference type="Proteomes" id="UP001457282"/>
    </source>
</evidence>
<evidence type="ECO:0000313" key="1">
    <source>
        <dbReference type="EMBL" id="KAK9942707.1"/>
    </source>
</evidence>
<organism evidence="1 2">
    <name type="scientific">Rubus argutus</name>
    <name type="common">Southern blackberry</name>
    <dbReference type="NCBI Taxonomy" id="59490"/>
    <lineage>
        <taxon>Eukaryota</taxon>
        <taxon>Viridiplantae</taxon>
        <taxon>Streptophyta</taxon>
        <taxon>Embryophyta</taxon>
        <taxon>Tracheophyta</taxon>
        <taxon>Spermatophyta</taxon>
        <taxon>Magnoliopsida</taxon>
        <taxon>eudicotyledons</taxon>
        <taxon>Gunneridae</taxon>
        <taxon>Pentapetalae</taxon>
        <taxon>rosids</taxon>
        <taxon>fabids</taxon>
        <taxon>Rosales</taxon>
        <taxon>Rosaceae</taxon>
        <taxon>Rosoideae</taxon>
        <taxon>Rosoideae incertae sedis</taxon>
        <taxon>Rubus</taxon>
    </lineage>
</organism>
<gene>
    <name evidence="1" type="ORF">M0R45_008358</name>
</gene>
<comment type="caution">
    <text evidence="1">The sequence shown here is derived from an EMBL/GenBank/DDBJ whole genome shotgun (WGS) entry which is preliminary data.</text>
</comment>
<dbReference type="AlphaFoldDB" id="A0AAW1Y4P6"/>
<dbReference type="Proteomes" id="UP001457282">
    <property type="component" value="Unassembled WGS sequence"/>
</dbReference>
<dbReference type="EMBL" id="JBEDUW010000002">
    <property type="protein sequence ID" value="KAK9942707.1"/>
    <property type="molecule type" value="Genomic_DNA"/>
</dbReference>
<proteinExistence type="predicted"/>
<name>A0AAW1Y4P6_RUBAR</name>